<dbReference type="GO" id="GO:0016787">
    <property type="term" value="F:hydrolase activity"/>
    <property type="evidence" value="ECO:0007669"/>
    <property type="project" value="UniProtKB-KW"/>
</dbReference>
<dbReference type="Gene3D" id="1.50.10.10">
    <property type="match status" value="1"/>
</dbReference>
<accession>A0A5J5FV98</accession>
<sequence length="395" mass="43909">MAVQIVLAVLLLCLLAVLAVDGIPLALKWLSRIHIGRYPDRGIWNRQIVAVGRQWLRRTPSIPVTDQTRLIALDMLRGRYSKASIQHWQEAALILGLIEQMENVPSAEDALAVETRLAAYFRPDGGWREAPKLVDGAILAYALMKAPSFDAGKYRQAMDGVWEMIQNHLGEDGTVKYRNGMPDYRYVDTIGFICPFLVRYGLLYGRPECLELAVRQITEFERRGMLADSPVPFHAYSVKEGHLLGLQGWGRGIAWYAIGLMDAWKELPGDHPGKERLQQAILHVVPAVLKLQGSGGQWNWSATRPEARADSSATAVLSWFLLEASAIDSIAAECRAAAEAAAGYLMKVTRRSGVVDFSQGDTKDIGVYSVLFERLPFTQGFSIRLSARLARRTSS</sequence>
<dbReference type="RefSeq" id="WP_150459552.1">
    <property type="nucleotide sequence ID" value="NZ_VYKK01000029.1"/>
</dbReference>
<dbReference type="EMBL" id="VYKK01000029">
    <property type="protein sequence ID" value="KAA8997553.1"/>
    <property type="molecule type" value="Genomic_DNA"/>
</dbReference>
<keyword evidence="3" id="KW-1185">Reference proteome</keyword>
<dbReference type="InterPro" id="IPR010905">
    <property type="entry name" value="Glyco_hydro_88"/>
</dbReference>
<dbReference type="PANTHER" id="PTHR33886:SF11">
    <property type="entry name" value="WALL GLYCOSYL HYDROLASE YTER, PUTATIVE (AFU_ORTHOLOGUE AFUA_2G14630)-RELATED"/>
    <property type="match status" value="1"/>
</dbReference>
<keyword evidence="1" id="KW-0378">Hydrolase</keyword>
<name>A0A5J5FV98_9BACL</name>
<evidence type="ECO:0000256" key="1">
    <source>
        <dbReference type="ARBA" id="ARBA00022801"/>
    </source>
</evidence>
<organism evidence="2 3">
    <name type="scientific">Paenibacillus spiritus</name>
    <dbReference type="NCBI Taxonomy" id="2496557"/>
    <lineage>
        <taxon>Bacteria</taxon>
        <taxon>Bacillati</taxon>
        <taxon>Bacillota</taxon>
        <taxon>Bacilli</taxon>
        <taxon>Bacillales</taxon>
        <taxon>Paenibacillaceae</taxon>
        <taxon>Paenibacillus</taxon>
    </lineage>
</organism>
<proteinExistence type="predicted"/>
<dbReference type="AlphaFoldDB" id="A0A5J5FV98"/>
<evidence type="ECO:0000313" key="2">
    <source>
        <dbReference type="EMBL" id="KAA8997553.1"/>
    </source>
</evidence>
<dbReference type="SUPFAM" id="SSF48208">
    <property type="entry name" value="Six-hairpin glycosidases"/>
    <property type="match status" value="1"/>
</dbReference>
<dbReference type="Pfam" id="PF07470">
    <property type="entry name" value="Glyco_hydro_88"/>
    <property type="match status" value="1"/>
</dbReference>
<dbReference type="InterPro" id="IPR008928">
    <property type="entry name" value="6-hairpin_glycosidase_sf"/>
</dbReference>
<reference evidence="2 3" key="1">
    <citation type="submission" date="2019-09" db="EMBL/GenBank/DDBJ databases">
        <title>Bacillus ochoae sp. nov., Paenibacillus whitsoniae sp. nov., Paenibacillus spiritus sp. nov. Isolated from the Mars Exploration Rover during spacecraft assembly.</title>
        <authorList>
            <person name="Seuylemezian A."/>
            <person name="Vaishampayan P."/>
        </authorList>
    </citation>
    <scope>NUCLEOTIDE SEQUENCE [LARGE SCALE GENOMIC DNA]</scope>
    <source>
        <strain evidence="2 3">MER_111</strain>
    </source>
</reference>
<dbReference type="InterPro" id="IPR012341">
    <property type="entry name" value="6hp_glycosidase-like_sf"/>
</dbReference>
<dbReference type="GO" id="GO:0005975">
    <property type="term" value="P:carbohydrate metabolic process"/>
    <property type="evidence" value="ECO:0007669"/>
    <property type="project" value="InterPro"/>
</dbReference>
<evidence type="ECO:0000313" key="3">
    <source>
        <dbReference type="Proteomes" id="UP000367750"/>
    </source>
</evidence>
<dbReference type="Proteomes" id="UP000367750">
    <property type="component" value="Unassembled WGS sequence"/>
</dbReference>
<evidence type="ECO:0008006" key="4">
    <source>
        <dbReference type="Google" id="ProtNLM"/>
    </source>
</evidence>
<gene>
    <name evidence="2" type="ORF">F4V43_17480</name>
</gene>
<dbReference type="OrthoDB" id="9807186at2"/>
<dbReference type="PANTHER" id="PTHR33886">
    <property type="entry name" value="UNSATURATED RHAMNOGALACTURONAN HYDROLASE (EUROFUNG)"/>
    <property type="match status" value="1"/>
</dbReference>
<comment type="caution">
    <text evidence="2">The sequence shown here is derived from an EMBL/GenBank/DDBJ whole genome shotgun (WGS) entry which is preliminary data.</text>
</comment>
<dbReference type="InterPro" id="IPR052043">
    <property type="entry name" value="PolySaccharide_Degr_Enz"/>
</dbReference>
<protein>
    <recommendedName>
        <fullName evidence="4">Glycosyl hydrolase</fullName>
    </recommendedName>
</protein>